<dbReference type="UniPathway" id="UPA00378"/>
<dbReference type="GO" id="GO:0031647">
    <property type="term" value="P:regulation of protein stability"/>
    <property type="evidence" value="ECO:0007669"/>
    <property type="project" value="UniProtKB-UniRule"/>
</dbReference>
<evidence type="ECO:0000256" key="3">
    <source>
        <dbReference type="ARBA" id="ARBA00023136"/>
    </source>
</evidence>
<dbReference type="GO" id="GO:0017122">
    <property type="term" value="C:protein N-acetylglucosaminyltransferase complex"/>
    <property type="evidence" value="ECO:0007669"/>
    <property type="project" value="UniProtKB-UniRule"/>
</dbReference>
<dbReference type="Proteomes" id="UP000270025">
    <property type="component" value="Chromosome"/>
</dbReference>
<comment type="similarity">
    <text evidence="4">Belongs to the GtfB family.</text>
</comment>
<dbReference type="NCBIfam" id="TIGR02919">
    <property type="entry name" value="accessory Sec system glycosylation chaperone GtfB"/>
    <property type="match status" value="1"/>
</dbReference>
<comment type="subcellular location">
    <subcellularLocation>
        <location evidence="4">Cell membrane</location>
        <topology evidence="4">Peripheral membrane protein</topology>
    </subcellularLocation>
</comment>
<evidence type="ECO:0000256" key="1">
    <source>
        <dbReference type="ARBA" id="ARBA00004922"/>
    </source>
</evidence>
<gene>
    <name evidence="4" type="primary">gtfB</name>
    <name evidence="5" type="ORF">NCTC3166_01798</name>
</gene>
<comment type="pathway">
    <text evidence="1 4">Protein modification; protein glycosylation.</text>
</comment>
<protein>
    <recommendedName>
        <fullName evidence="4">UDP-N-acetylglucosamine--peptide N-acetylglucosaminyltransferase stabilizing protein GtfB</fullName>
    </recommendedName>
    <alternativeName>
        <fullName evidence="4">Glycosyltransferase stabilizing protein GtfB</fullName>
    </alternativeName>
</protein>
<name>A0A447Z6U3_9STRE</name>
<keyword evidence="3 4" id="KW-0472">Membrane</keyword>
<dbReference type="EMBL" id="LR134266">
    <property type="protein sequence ID" value="VED67961.1"/>
    <property type="molecule type" value="Genomic_DNA"/>
</dbReference>
<sequence length="451" mass="52264">MLNVFDRFSRESQDLLYSLQRAGYTHPTIVLEPNGFLPDGVESPFLYFLGRPTGEKRGCFFNEILVPDFWEITGDASGGRISYYGQEKARIYYQGATHKRIVERVEWFNQEGQVRTVDHYDQYGRKIAVTSCDGQGNPLLTTYFEGEMERLTENHQTGDLILTLDHEPMRIFKNRLDFYVFYVQVRGFALDQVLFNTLAQSFALSLQLGKMGIAGRDFLVWQEPLQDSLPGNMQLILNSPEIRTKKIFIPQRETYRRALQLVSAEQEDFFAPLGYIYDFAVKDDIRKDAFVLTNSDQIEALPYLLEQLPDVTFRVAAVTEMSPELMSLVRYPNLVLYQNISQERIKGLLHKSSIYLDINHFGEVQGIVRQAFEYQQLILGFEQTLHDPPYLAQENVFRQGKKDELVARIKEIYQSIENYRQAVSNQIVQSNAIEQEVFRSRFQEGIGDRNA</sequence>
<evidence type="ECO:0000313" key="5">
    <source>
        <dbReference type="EMBL" id="VED67961.1"/>
    </source>
</evidence>
<accession>A0A447Z6U3</accession>
<dbReference type="GO" id="GO:0016740">
    <property type="term" value="F:transferase activity"/>
    <property type="evidence" value="ECO:0007669"/>
    <property type="project" value="UniProtKB-KW"/>
</dbReference>
<dbReference type="AlphaFoldDB" id="A0A447Z6U3"/>
<organism evidence="5 6">
    <name type="scientific">Streptococcus viridans</name>
    <dbReference type="NCBI Taxonomy" id="78535"/>
    <lineage>
        <taxon>Bacteria</taxon>
        <taxon>Bacillati</taxon>
        <taxon>Bacillota</taxon>
        <taxon>Bacilli</taxon>
        <taxon>Lactobacillales</taxon>
        <taxon>Streptococcaceae</taxon>
        <taxon>Streptococcus</taxon>
    </lineage>
</organism>
<keyword evidence="5" id="KW-0808">Transferase</keyword>
<keyword evidence="2 4" id="KW-1003">Cell membrane</keyword>
<dbReference type="HAMAP" id="MF_01473">
    <property type="entry name" value="GtfB"/>
    <property type="match status" value="1"/>
</dbReference>
<comment type="function">
    <text evidence="4">Required for polymorphic O-glycosylation of the serine-rich repeat protein in this bacteria. A stabilizing protein that is part of the accessory SecA2/SecY2 system specifically required to export serine-rich repeat cell wall proteins usually encoded upstream in the same operon. The GtfA-GtfB complex adds GlcNAc from UDP-GlcNAc to the substrate protein, attaching the first sugar residue. Stabilizes the glycosylation activity of GtfA. Has no N-acetylglucosaminyl transferase activity on its own.</text>
</comment>
<proteinExistence type="inferred from homology"/>
<dbReference type="KEGG" id="svf:NCTC3166_01798"/>
<dbReference type="RefSeq" id="WP_126404901.1">
    <property type="nucleotide sequence ID" value="NZ_LR134266.1"/>
</dbReference>
<evidence type="ECO:0000313" key="6">
    <source>
        <dbReference type="Proteomes" id="UP000270025"/>
    </source>
</evidence>
<dbReference type="GO" id="GO:0005886">
    <property type="term" value="C:plasma membrane"/>
    <property type="evidence" value="ECO:0007669"/>
    <property type="project" value="UniProtKB-SubCell"/>
</dbReference>
<evidence type="ECO:0000256" key="2">
    <source>
        <dbReference type="ARBA" id="ARBA00022475"/>
    </source>
</evidence>
<dbReference type="InterPro" id="IPR014268">
    <property type="entry name" value="GtfB"/>
</dbReference>
<evidence type="ECO:0000256" key="4">
    <source>
        <dbReference type="HAMAP-Rule" id="MF_01473"/>
    </source>
</evidence>
<keyword evidence="6" id="KW-1185">Reference proteome</keyword>
<comment type="subunit">
    <text evidence="4">Forms a heterotetramer with 2 subunits each of GtfA and GtfB. Part of the accessory SecA2/SecY2 protein translocation apparatus.</text>
</comment>
<reference evidence="5 6" key="1">
    <citation type="submission" date="2018-12" db="EMBL/GenBank/DDBJ databases">
        <authorList>
            <consortium name="Pathogen Informatics"/>
        </authorList>
    </citation>
    <scope>NUCLEOTIDE SEQUENCE [LARGE SCALE GENOMIC DNA]</scope>
    <source>
        <strain evidence="5 6">NCTC3166</strain>
    </source>
</reference>